<keyword evidence="2" id="KW-1185">Reference proteome</keyword>
<comment type="caution">
    <text evidence="1">The sequence shown here is derived from an EMBL/GenBank/DDBJ whole genome shotgun (WGS) entry which is preliminary data.</text>
</comment>
<sequence length="124" mass="14279">MTTFTATSFICPNGPLKGPYKVHMVDYSAIEESYNETSKQLRILDPSIPPEYMALVICRHRLFTDDERAFIVRNNDDPIQFSFFVLFMHEDKYYAFKDSLEELPIALVDTLTKAENGRDGVFLG</sequence>
<evidence type="ECO:0000313" key="2">
    <source>
        <dbReference type="Proteomes" id="UP001139981"/>
    </source>
</evidence>
<protein>
    <submittedName>
        <fullName evidence="1">Uncharacterized protein</fullName>
    </submittedName>
</protein>
<evidence type="ECO:0000313" key="1">
    <source>
        <dbReference type="EMBL" id="KAJ2879395.1"/>
    </source>
</evidence>
<proteinExistence type="predicted"/>
<name>A0ACC1LT47_9FUNG</name>
<dbReference type="Proteomes" id="UP001139981">
    <property type="component" value="Unassembled WGS sequence"/>
</dbReference>
<organism evidence="1 2">
    <name type="scientific">Coemansia aciculifera</name>
    <dbReference type="NCBI Taxonomy" id="417176"/>
    <lineage>
        <taxon>Eukaryota</taxon>
        <taxon>Fungi</taxon>
        <taxon>Fungi incertae sedis</taxon>
        <taxon>Zoopagomycota</taxon>
        <taxon>Kickxellomycotina</taxon>
        <taxon>Kickxellomycetes</taxon>
        <taxon>Kickxellales</taxon>
        <taxon>Kickxellaceae</taxon>
        <taxon>Coemansia</taxon>
    </lineage>
</organism>
<gene>
    <name evidence="1" type="ORF">IWW38_006123</name>
</gene>
<accession>A0ACC1LT47</accession>
<dbReference type="EMBL" id="JANBVB010003320">
    <property type="protein sequence ID" value="KAJ2879395.1"/>
    <property type="molecule type" value="Genomic_DNA"/>
</dbReference>
<reference evidence="1" key="1">
    <citation type="submission" date="2022-07" db="EMBL/GenBank/DDBJ databases">
        <title>Phylogenomic reconstructions and comparative analyses of Kickxellomycotina fungi.</title>
        <authorList>
            <person name="Reynolds N.K."/>
            <person name="Stajich J.E."/>
            <person name="Barry K."/>
            <person name="Grigoriev I.V."/>
            <person name="Crous P."/>
            <person name="Smith M.E."/>
        </authorList>
    </citation>
    <scope>NUCLEOTIDE SEQUENCE</scope>
    <source>
        <strain evidence="1">CBS 190363</strain>
    </source>
</reference>